<evidence type="ECO:0000256" key="1">
    <source>
        <dbReference type="ARBA" id="ARBA00006601"/>
    </source>
</evidence>
<dbReference type="SUPFAM" id="SSF51735">
    <property type="entry name" value="NAD(P)-binding Rossmann-fold domains"/>
    <property type="match status" value="1"/>
</dbReference>
<evidence type="ECO:0000313" key="6">
    <source>
        <dbReference type="EMBL" id="QIP13884.1"/>
    </source>
</evidence>
<dbReference type="PANTHER" id="PTHR43491">
    <property type="entry name" value="UDP-N-ACETYL-D-MANNOSAMINE DEHYDROGENASE"/>
    <property type="match status" value="1"/>
</dbReference>
<dbReference type="InterPro" id="IPR017476">
    <property type="entry name" value="UDP-Glc/GDP-Man"/>
</dbReference>
<dbReference type="GO" id="GO:0000271">
    <property type="term" value="P:polysaccharide biosynthetic process"/>
    <property type="evidence" value="ECO:0007669"/>
    <property type="project" value="InterPro"/>
</dbReference>
<proteinExistence type="inferred from homology"/>
<dbReference type="PIRSF" id="PIRSF000124">
    <property type="entry name" value="UDPglc_GDPman_dh"/>
    <property type="match status" value="1"/>
</dbReference>
<reference evidence="6 7" key="1">
    <citation type="submission" date="2020-03" db="EMBL/GenBank/DDBJ databases">
        <authorList>
            <person name="Kim M.K."/>
        </authorList>
    </citation>
    <scope>NUCLEOTIDE SEQUENCE [LARGE SCALE GENOMIC DNA]</scope>
    <source>
        <strain evidence="6 7">BT328</strain>
    </source>
</reference>
<dbReference type="AlphaFoldDB" id="A0A6G9ANI3"/>
<sequence>MQSLDETAIAIVGLGYVGLPLAVEFGKKYTVIGFDVNKDRIKQLNEGYDHTLEIRQDQIVASHHLSFTHEVEDLKDCNVYIVTVPTPIDNFKKPDLSYLLKASAVVGKLLKKGDLVVYESTVYPGCTEEDCVPVLEKCSNLVYNQDFFCGYSPERINPGDKERTLTKILKITSGSTVDTATFVDQLYSSIIEAGTYRAPSIKVAEAAKAIENAQRDINISFVNELALMFDRMGIDTNDVLDAASTKWNFLKFKPGLVGGHCIGVDPYYLVYKAQSLGYYPQVIASGRLINDGMGIFVAKKVLKRLISNGLQIQLSRVLILGITFKENCPDTRNTKVVDIYYELTDFGIHVDVYDPWALAPDVKEEYGIELIPDIDLKQYDGIILAVAHKQFLTLDINGLKKDDKSILFDVKSIFDRRVVDIRL</sequence>
<name>A0A6G9ANI3_9BACT</name>
<organism evidence="6 7">
    <name type="scientific">Spirosoma aureum</name>
    <dbReference type="NCBI Taxonomy" id="2692134"/>
    <lineage>
        <taxon>Bacteria</taxon>
        <taxon>Pseudomonadati</taxon>
        <taxon>Bacteroidota</taxon>
        <taxon>Cytophagia</taxon>
        <taxon>Cytophagales</taxon>
        <taxon>Cytophagaceae</taxon>
        <taxon>Spirosoma</taxon>
    </lineage>
</organism>
<dbReference type="GO" id="GO:0051287">
    <property type="term" value="F:NAD binding"/>
    <property type="evidence" value="ECO:0007669"/>
    <property type="project" value="InterPro"/>
</dbReference>
<dbReference type="InterPro" id="IPR036220">
    <property type="entry name" value="UDP-Glc/GDP-Man_DH_C_sf"/>
</dbReference>
<dbReference type="InterPro" id="IPR014026">
    <property type="entry name" value="UDP-Glc/GDP-Man_DH_dimer"/>
</dbReference>
<evidence type="ECO:0000256" key="2">
    <source>
        <dbReference type="ARBA" id="ARBA00023002"/>
    </source>
</evidence>
<dbReference type="Pfam" id="PF03720">
    <property type="entry name" value="UDPG_MGDP_dh_C"/>
    <property type="match status" value="1"/>
</dbReference>
<feature type="domain" description="UDP-glucose/GDP-mannose dehydrogenase C-terminal" evidence="5">
    <location>
        <begin position="318"/>
        <end position="416"/>
    </location>
</feature>
<dbReference type="PANTHER" id="PTHR43491:SF2">
    <property type="entry name" value="UDP-N-ACETYL-D-MANNOSAMINE DEHYDROGENASE"/>
    <property type="match status" value="1"/>
</dbReference>
<evidence type="ECO:0000256" key="3">
    <source>
        <dbReference type="ARBA" id="ARBA00023027"/>
    </source>
</evidence>
<evidence type="ECO:0000256" key="4">
    <source>
        <dbReference type="PIRNR" id="PIRNR000124"/>
    </source>
</evidence>
<dbReference type="Proteomes" id="UP000501802">
    <property type="component" value="Chromosome"/>
</dbReference>
<dbReference type="InterPro" id="IPR014027">
    <property type="entry name" value="UDP-Glc/GDP-Man_DH_C"/>
</dbReference>
<keyword evidence="7" id="KW-1185">Reference proteome</keyword>
<dbReference type="Gene3D" id="3.40.50.720">
    <property type="entry name" value="NAD(P)-binding Rossmann-like Domain"/>
    <property type="match status" value="2"/>
</dbReference>
<dbReference type="SUPFAM" id="SSF48179">
    <property type="entry name" value="6-phosphogluconate dehydrogenase C-terminal domain-like"/>
    <property type="match status" value="1"/>
</dbReference>
<protein>
    <submittedName>
        <fullName evidence="6">Nucleotide sugar dehydrogenase</fullName>
    </submittedName>
</protein>
<dbReference type="InterPro" id="IPR001732">
    <property type="entry name" value="UDP-Glc/GDP-Man_DH_N"/>
</dbReference>
<dbReference type="RefSeq" id="WP_167209389.1">
    <property type="nucleotide sequence ID" value="NZ_CP050063.1"/>
</dbReference>
<dbReference type="Pfam" id="PF00984">
    <property type="entry name" value="UDPG_MGDP_dh"/>
    <property type="match status" value="1"/>
</dbReference>
<dbReference type="SMART" id="SM00984">
    <property type="entry name" value="UDPG_MGDP_dh_C"/>
    <property type="match status" value="1"/>
</dbReference>
<dbReference type="InterPro" id="IPR036291">
    <property type="entry name" value="NAD(P)-bd_dom_sf"/>
</dbReference>
<keyword evidence="3" id="KW-0520">NAD</keyword>
<evidence type="ECO:0000313" key="7">
    <source>
        <dbReference type="Proteomes" id="UP000501802"/>
    </source>
</evidence>
<dbReference type="PIRSF" id="PIRSF500136">
    <property type="entry name" value="UDP_ManNAc_DH"/>
    <property type="match status" value="1"/>
</dbReference>
<keyword evidence="2" id="KW-0560">Oxidoreductase</keyword>
<dbReference type="GO" id="GO:0016628">
    <property type="term" value="F:oxidoreductase activity, acting on the CH-CH group of donors, NAD or NADP as acceptor"/>
    <property type="evidence" value="ECO:0007669"/>
    <property type="project" value="InterPro"/>
</dbReference>
<accession>A0A6G9ANI3</accession>
<dbReference type="GO" id="GO:0016616">
    <property type="term" value="F:oxidoreductase activity, acting on the CH-OH group of donors, NAD or NADP as acceptor"/>
    <property type="evidence" value="ECO:0007669"/>
    <property type="project" value="InterPro"/>
</dbReference>
<dbReference type="KEGG" id="spib:G8759_15325"/>
<dbReference type="EMBL" id="CP050063">
    <property type="protein sequence ID" value="QIP13884.1"/>
    <property type="molecule type" value="Genomic_DNA"/>
</dbReference>
<gene>
    <name evidence="6" type="ORF">G8759_15325</name>
</gene>
<dbReference type="NCBIfam" id="TIGR03026">
    <property type="entry name" value="NDP-sugDHase"/>
    <property type="match status" value="1"/>
</dbReference>
<dbReference type="SUPFAM" id="SSF52413">
    <property type="entry name" value="UDP-glucose/GDP-mannose dehydrogenase C-terminal domain"/>
    <property type="match status" value="1"/>
</dbReference>
<dbReference type="InterPro" id="IPR028359">
    <property type="entry name" value="UDP_ManNAc/GlcNAc_DH"/>
</dbReference>
<dbReference type="InterPro" id="IPR008927">
    <property type="entry name" value="6-PGluconate_DH-like_C_sf"/>
</dbReference>
<evidence type="ECO:0000259" key="5">
    <source>
        <dbReference type="SMART" id="SM00984"/>
    </source>
</evidence>
<comment type="similarity">
    <text evidence="1 4">Belongs to the UDP-glucose/GDP-mannose dehydrogenase family.</text>
</comment>
<dbReference type="Pfam" id="PF03721">
    <property type="entry name" value="UDPG_MGDP_dh_N"/>
    <property type="match status" value="1"/>
</dbReference>